<proteinExistence type="predicted"/>
<comment type="caution">
    <text evidence="1">The sequence shown here is derived from an EMBL/GenBank/DDBJ whole genome shotgun (WGS) entry which is preliminary data.</text>
</comment>
<gene>
    <name evidence="1" type="ORF">NE237_025914</name>
</gene>
<name>A0A9Q0K276_9MAGN</name>
<organism evidence="1 2">
    <name type="scientific">Protea cynaroides</name>
    <dbReference type="NCBI Taxonomy" id="273540"/>
    <lineage>
        <taxon>Eukaryota</taxon>
        <taxon>Viridiplantae</taxon>
        <taxon>Streptophyta</taxon>
        <taxon>Embryophyta</taxon>
        <taxon>Tracheophyta</taxon>
        <taxon>Spermatophyta</taxon>
        <taxon>Magnoliopsida</taxon>
        <taxon>Proteales</taxon>
        <taxon>Proteaceae</taxon>
        <taxon>Protea</taxon>
    </lineage>
</organism>
<evidence type="ECO:0000313" key="1">
    <source>
        <dbReference type="EMBL" id="KAJ4958803.1"/>
    </source>
</evidence>
<accession>A0A9Q0K276</accession>
<dbReference type="AlphaFoldDB" id="A0A9Q0K276"/>
<dbReference type="PANTHER" id="PTHR37227">
    <property type="entry name" value="OS01G0219000 PROTEIN"/>
    <property type="match status" value="1"/>
</dbReference>
<dbReference type="OrthoDB" id="17536at2759"/>
<sequence>MEDVITDIPPPSRFFHEDLNNFTPPSPTLPAPFLVFSYPKPNPNITLCPSLLIIAISTPSINLLHHYLSSKSPIGTLMLPEISLSGNAIEPSPKDKSCYIYALEDDNSIIVISLQFCVAAERSHAVAKLLIEGEGKIRPERVLILDSVQSRNFRSKLPPDEELAFKLETTAALTEEQQVLGALIRGLGFLPSGSLMDGLGAALLGRCQLRRIKGTLCVTWPESGAPAVSLVKSLLKDVLPSLEHLSVSHVDDSVSHLDSELYT</sequence>
<reference evidence="1" key="1">
    <citation type="journal article" date="2023" name="Plant J.">
        <title>The genome of the king protea, Protea cynaroides.</title>
        <authorList>
            <person name="Chang J."/>
            <person name="Duong T.A."/>
            <person name="Schoeman C."/>
            <person name="Ma X."/>
            <person name="Roodt D."/>
            <person name="Barker N."/>
            <person name="Li Z."/>
            <person name="Van de Peer Y."/>
            <person name="Mizrachi E."/>
        </authorList>
    </citation>
    <scope>NUCLEOTIDE SEQUENCE</scope>
    <source>
        <tissue evidence="1">Young leaves</tissue>
    </source>
</reference>
<dbReference type="PANTHER" id="PTHR37227:SF2">
    <property type="entry name" value="OS01G0219000 PROTEIN"/>
    <property type="match status" value="1"/>
</dbReference>
<evidence type="ECO:0000313" key="2">
    <source>
        <dbReference type="Proteomes" id="UP001141806"/>
    </source>
</evidence>
<dbReference type="Proteomes" id="UP001141806">
    <property type="component" value="Unassembled WGS sequence"/>
</dbReference>
<evidence type="ECO:0008006" key="3">
    <source>
        <dbReference type="Google" id="ProtNLM"/>
    </source>
</evidence>
<dbReference type="EMBL" id="JAMYWD010000010">
    <property type="protein sequence ID" value="KAJ4958803.1"/>
    <property type="molecule type" value="Genomic_DNA"/>
</dbReference>
<protein>
    <recommendedName>
        <fullName evidence="3">Proteasome assembly chaperone 1</fullName>
    </recommendedName>
</protein>
<keyword evidence="2" id="KW-1185">Reference proteome</keyword>